<dbReference type="AlphaFoldDB" id="A0A4Y6PV16"/>
<feature type="domain" description="Insertion element IS402-like" evidence="2">
    <location>
        <begin position="5"/>
        <end position="81"/>
    </location>
</feature>
<feature type="compositionally biased region" description="Polar residues" evidence="1">
    <location>
        <begin position="116"/>
        <end position="132"/>
    </location>
</feature>
<evidence type="ECO:0000259" key="2">
    <source>
        <dbReference type="Pfam" id="PF13340"/>
    </source>
</evidence>
<evidence type="ECO:0000256" key="1">
    <source>
        <dbReference type="SAM" id="MobiDB-lite"/>
    </source>
</evidence>
<dbReference type="Pfam" id="PF13340">
    <property type="entry name" value="DUF4096"/>
    <property type="match status" value="1"/>
</dbReference>
<feature type="region of interest" description="Disordered" evidence="1">
    <location>
        <begin position="113"/>
        <end position="132"/>
    </location>
</feature>
<dbReference type="InterPro" id="IPR052909">
    <property type="entry name" value="Transposase_6_like"/>
</dbReference>
<name>A0A4Y6PV16_PERCE</name>
<sequence>MSKLLPDELWEVIEQYLPQHQPDPRGGRPRASDYDAMRGILFVLKSGIQWQMLPTEAFGVSGSTCWRRLHEWHEAEVWDQVQALLHRSLDYADAIDWERALIDSDSIPAKKGGLTPAQTRLTAENPAPSATC</sequence>
<dbReference type="InterPro" id="IPR025161">
    <property type="entry name" value="IS402-like_dom"/>
</dbReference>
<organism evidence="3 4">
    <name type="scientific">Persicimonas caeni</name>
    <dbReference type="NCBI Taxonomy" id="2292766"/>
    <lineage>
        <taxon>Bacteria</taxon>
        <taxon>Deltaproteobacteria</taxon>
        <taxon>Bradymonadales</taxon>
        <taxon>Bradymonadaceae</taxon>
        <taxon>Persicimonas</taxon>
    </lineage>
</organism>
<reference evidence="3 4" key="1">
    <citation type="submission" date="2019-06" db="EMBL/GenBank/DDBJ databases">
        <title>Persicimonas caeni gen. nov., sp. nov., a predatory bacterium isolated from solar saltern.</title>
        <authorList>
            <person name="Wang S."/>
        </authorList>
    </citation>
    <scope>NUCLEOTIDE SEQUENCE [LARGE SCALE GENOMIC DNA]</scope>
    <source>
        <strain evidence="3 4">YN101</strain>
    </source>
</reference>
<evidence type="ECO:0000313" key="3">
    <source>
        <dbReference type="EMBL" id="QDG52172.1"/>
    </source>
</evidence>
<dbReference type="Proteomes" id="UP000315995">
    <property type="component" value="Chromosome"/>
</dbReference>
<proteinExistence type="predicted"/>
<gene>
    <name evidence="3" type="ORF">FIV42_15920</name>
</gene>
<evidence type="ECO:0000313" key="4">
    <source>
        <dbReference type="Proteomes" id="UP000315995"/>
    </source>
</evidence>
<dbReference type="OrthoDB" id="5524851at2"/>
<dbReference type="RefSeq" id="WP_141198644.1">
    <property type="nucleotide sequence ID" value="NZ_CP041186.1"/>
</dbReference>
<accession>A0A5B8Y6R0</accession>
<dbReference type="EMBL" id="CP041186">
    <property type="protein sequence ID" value="QDG52172.1"/>
    <property type="molecule type" value="Genomic_DNA"/>
</dbReference>
<accession>A0A4Y6PV16</accession>
<dbReference type="PANTHER" id="PTHR46637">
    <property type="entry name" value="TIS1421-TRANSPOSASE PROTEIN A"/>
    <property type="match status" value="1"/>
</dbReference>
<protein>
    <submittedName>
        <fullName evidence="3">Transposase</fullName>
    </submittedName>
</protein>
<dbReference type="PANTHER" id="PTHR46637:SF1">
    <property type="entry name" value="BLL5188 PROTEIN"/>
    <property type="match status" value="1"/>
</dbReference>
<keyword evidence="4" id="KW-1185">Reference proteome</keyword>